<comment type="caution">
    <text evidence="7">The sequence shown here is derived from an EMBL/GenBank/DDBJ whole genome shotgun (WGS) entry which is preliminary data.</text>
</comment>
<name>A0A124FG34_9THEM</name>
<dbReference type="SUPFAM" id="SSF101116">
    <property type="entry name" value="Flagellar export chaperone FliS"/>
    <property type="match status" value="1"/>
</dbReference>
<evidence type="ECO:0000256" key="6">
    <source>
        <dbReference type="PIRNR" id="PIRNR039090"/>
    </source>
</evidence>
<keyword evidence="7" id="KW-0282">Flagellum</keyword>
<evidence type="ECO:0000256" key="4">
    <source>
        <dbReference type="ARBA" id="ARBA00022795"/>
    </source>
</evidence>
<evidence type="ECO:0000256" key="3">
    <source>
        <dbReference type="ARBA" id="ARBA00022490"/>
    </source>
</evidence>
<keyword evidence="4 6" id="KW-1005">Bacterial flagellum biogenesis</keyword>
<keyword evidence="5" id="KW-0143">Chaperone</keyword>
<keyword evidence="7" id="KW-0969">Cilium</keyword>
<evidence type="ECO:0000313" key="7">
    <source>
        <dbReference type="EMBL" id="KUK23379.1"/>
    </source>
</evidence>
<dbReference type="GO" id="GO:0071973">
    <property type="term" value="P:bacterial-type flagellum-dependent cell motility"/>
    <property type="evidence" value="ECO:0007669"/>
    <property type="project" value="TreeGrafter"/>
</dbReference>
<dbReference type="PANTHER" id="PTHR34773">
    <property type="entry name" value="FLAGELLAR SECRETION CHAPERONE FLIS"/>
    <property type="match status" value="1"/>
</dbReference>
<dbReference type="EMBL" id="LGFG01000028">
    <property type="protein sequence ID" value="KUK23379.1"/>
    <property type="molecule type" value="Genomic_DNA"/>
</dbReference>
<evidence type="ECO:0000256" key="1">
    <source>
        <dbReference type="ARBA" id="ARBA00004514"/>
    </source>
</evidence>
<dbReference type="Gene3D" id="1.20.120.340">
    <property type="entry name" value="Flagellar protein FliS"/>
    <property type="match status" value="1"/>
</dbReference>
<organism evidence="7 8">
    <name type="scientific">Thermotoga petrophila</name>
    <dbReference type="NCBI Taxonomy" id="93929"/>
    <lineage>
        <taxon>Bacteria</taxon>
        <taxon>Thermotogati</taxon>
        <taxon>Thermotogota</taxon>
        <taxon>Thermotogae</taxon>
        <taxon>Thermotogales</taxon>
        <taxon>Thermotogaceae</taxon>
        <taxon>Thermotoga</taxon>
    </lineage>
</organism>
<protein>
    <recommendedName>
        <fullName evidence="6">Flagellar secretion chaperone FliS</fullName>
    </recommendedName>
</protein>
<keyword evidence="7" id="KW-0966">Cell projection</keyword>
<keyword evidence="3 6" id="KW-0963">Cytoplasm</keyword>
<evidence type="ECO:0000313" key="8">
    <source>
        <dbReference type="Proteomes" id="UP000058636"/>
    </source>
</evidence>
<dbReference type="Pfam" id="PF02561">
    <property type="entry name" value="FliS"/>
    <property type="match status" value="1"/>
</dbReference>
<dbReference type="InterPro" id="IPR003713">
    <property type="entry name" value="FliS"/>
</dbReference>
<dbReference type="GO" id="GO:0044780">
    <property type="term" value="P:bacterial-type flagellum assembly"/>
    <property type="evidence" value="ECO:0007669"/>
    <property type="project" value="InterPro"/>
</dbReference>
<dbReference type="AlphaFoldDB" id="A0A124FG34"/>
<comment type="subcellular location">
    <subcellularLocation>
        <location evidence="1 6">Cytoplasm</location>
        <location evidence="1 6">Cytosol</location>
    </subcellularLocation>
</comment>
<dbReference type="PIRSF" id="PIRSF039090">
    <property type="entry name" value="Flis"/>
    <property type="match status" value="1"/>
</dbReference>
<proteinExistence type="inferred from homology"/>
<evidence type="ECO:0000256" key="5">
    <source>
        <dbReference type="ARBA" id="ARBA00023186"/>
    </source>
</evidence>
<comment type="similarity">
    <text evidence="2 6">Belongs to the FliS family.</text>
</comment>
<reference evidence="7 8" key="1">
    <citation type="journal article" date="2015" name="MBio">
        <title>Genome-Resolved Metagenomic Analysis Reveals Roles for Candidate Phyla and Other Microbial Community Members in Biogeochemical Transformations in Oil Reservoirs.</title>
        <authorList>
            <person name="Hu P."/>
            <person name="Tom L."/>
            <person name="Singh A."/>
            <person name="Thomas B.C."/>
            <person name="Baker B.J."/>
            <person name="Piceno Y.M."/>
            <person name="Andersen G.L."/>
            <person name="Banfield J.F."/>
        </authorList>
    </citation>
    <scope>NUCLEOTIDE SEQUENCE [LARGE SCALE GENOMIC DNA]</scope>
    <source>
        <strain evidence="7">46_26</strain>
    </source>
</reference>
<dbReference type="Proteomes" id="UP000058636">
    <property type="component" value="Unassembled WGS sequence"/>
</dbReference>
<dbReference type="PATRIC" id="fig|93930.3.peg.1358"/>
<dbReference type="CDD" id="cd16098">
    <property type="entry name" value="FliS"/>
    <property type="match status" value="1"/>
</dbReference>
<sequence>MKENTYLEKMVMTASPAKLVQMLYEKAVEVLKEAENLLADKKFVEFNEKVTRAQDIITELNLSLDMEKGGTIAQNLRALYNYMFQRLVEGNVKKDVEKIKEVRGMLEELLEVWKEAMKKAGNVTPPEKKQGGLNLMG</sequence>
<dbReference type="InterPro" id="IPR036584">
    <property type="entry name" value="FliS_sf"/>
</dbReference>
<dbReference type="GO" id="GO:0005829">
    <property type="term" value="C:cytosol"/>
    <property type="evidence" value="ECO:0007669"/>
    <property type="project" value="UniProtKB-SubCell"/>
</dbReference>
<accession>A0A124FG34</accession>
<evidence type="ECO:0000256" key="2">
    <source>
        <dbReference type="ARBA" id="ARBA00008787"/>
    </source>
</evidence>
<dbReference type="PANTHER" id="PTHR34773:SF1">
    <property type="entry name" value="FLAGELLAR SECRETION CHAPERONE FLIS"/>
    <property type="match status" value="1"/>
</dbReference>
<gene>
    <name evidence="7" type="ORF">XD57_0514</name>
</gene>
<dbReference type="NCBIfam" id="TIGR00208">
    <property type="entry name" value="fliS"/>
    <property type="match status" value="1"/>
</dbReference>